<protein>
    <submittedName>
        <fullName evidence="2">Uncharacterized protein</fullName>
    </submittedName>
</protein>
<evidence type="ECO:0000313" key="2">
    <source>
        <dbReference type="EMBL" id="KAF2437056.1"/>
    </source>
</evidence>
<evidence type="ECO:0000313" key="3">
    <source>
        <dbReference type="Proteomes" id="UP000800235"/>
    </source>
</evidence>
<dbReference type="EMBL" id="MU007009">
    <property type="protein sequence ID" value="KAF2437056.1"/>
    <property type="molecule type" value="Genomic_DNA"/>
</dbReference>
<reference evidence="2" key="1">
    <citation type="journal article" date="2020" name="Stud. Mycol.">
        <title>101 Dothideomycetes genomes: a test case for predicting lifestyles and emergence of pathogens.</title>
        <authorList>
            <person name="Haridas S."/>
            <person name="Albert R."/>
            <person name="Binder M."/>
            <person name="Bloem J."/>
            <person name="Labutti K."/>
            <person name="Salamov A."/>
            <person name="Andreopoulos B."/>
            <person name="Baker S."/>
            <person name="Barry K."/>
            <person name="Bills G."/>
            <person name="Bluhm B."/>
            <person name="Cannon C."/>
            <person name="Castanera R."/>
            <person name="Culley D."/>
            <person name="Daum C."/>
            <person name="Ezra D."/>
            <person name="Gonzalez J."/>
            <person name="Henrissat B."/>
            <person name="Kuo A."/>
            <person name="Liang C."/>
            <person name="Lipzen A."/>
            <person name="Lutzoni F."/>
            <person name="Magnuson J."/>
            <person name="Mondo S."/>
            <person name="Nolan M."/>
            <person name="Ohm R."/>
            <person name="Pangilinan J."/>
            <person name="Park H.-J."/>
            <person name="Ramirez L."/>
            <person name="Alfaro M."/>
            <person name="Sun H."/>
            <person name="Tritt A."/>
            <person name="Yoshinaga Y."/>
            <person name="Zwiers L.-H."/>
            <person name="Turgeon B."/>
            <person name="Goodwin S."/>
            <person name="Spatafora J."/>
            <person name="Crous P."/>
            <person name="Grigoriev I."/>
        </authorList>
    </citation>
    <scope>NUCLEOTIDE SEQUENCE</scope>
    <source>
        <strain evidence="2">CBS 130266</strain>
    </source>
</reference>
<organism evidence="2 3">
    <name type="scientific">Tothia fuscella</name>
    <dbReference type="NCBI Taxonomy" id="1048955"/>
    <lineage>
        <taxon>Eukaryota</taxon>
        <taxon>Fungi</taxon>
        <taxon>Dikarya</taxon>
        <taxon>Ascomycota</taxon>
        <taxon>Pezizomycotina</taxon>
        <taxon>Dothideomycetes</taxon>
        <taxon>Pleosporomycetidae</taxon>
        <taxon>Venturiales</taxon>
        <taxon>Cylindrosympodiaceae</taxon>
        <taxon>Tothia</taxon>
    </lineage>
</organism>
<comment type="caution">
    <text evidence="2">The sequence shown here is derived from an EMBL/GenBank/DDBJ whole genome shotgun (WGS) entry which is preliminary data.</text>
</comment>
<sequence>MDHQTLSSVIYPPAPQRQKHLQPSSHHDLGVVKPYDDFIDYVFPNIPRGPNSLRPLLPQYRPNEPEFFCHAESEKEKQQAKNGKQPSWLRSRVLSGLRSSDDEARGSTFRQQHPYAEVNNVPLSIEPMITAGAKPNNLRSLDQRATLCKTCVDPATIIDQKLTVNLGTLEDIKARTYCPLCFLVLLISKKNIMSLPPAPRYVLSHQRKASTMLTSHYFPA</sequence>
<feature type="region of interest" description="Disordered" evidence="1">
    <location>
        <begin position="1"/>
        <end position="27"/>
    </location>
</feature>
<gene>
    <name evidence="2" type="ORF">EJ08DRAFT_691359</name>
</gene>
<accession>A0A9P4P424</accession>
<keyword evidence="3" id="KW-1185">Reference proteome</keyword>
<dbReference type="Proteomes" id="UP000800235">
    <property type="component" value="Unassembled WGS sequence"/>
</dbReference>
<proteinExistence type="predicted"/>
<name>A0A9P4P424_9PEZI</name>
<evidence type="ECO:0000256" key="1">
    <source>
        <dbReference type="SAM" id="MobiDB-lite"/>
    </source>
</evidence>
<dbReference type="AlphaFoldDB" id="A0A9P4P424"/>